<dbReference type="GO" id="GO:0008270">
    <property type="term" value="F:zinc ion binding"/>
    <property type="evidence" value="ECO:0007669"/>
    <property type="project" value="UniProtKB-KW"/>
</dbReference>
<dbReference type="GO" id="GO:0043161">
    <property type="term" value="P:proteasome-mediated ubiquitin-dependent protein catabolic process"/>
    <property type="evidence" value="ECO:0007669"/>
    <property type="project" value="TreeGrafter"/>
</dbReference>
<evidence type="ECO:0000313" key="6">
    <source>
        <dbReference type="RefSeq" id="XP_013422078.1"/>
    </source>
</evidence>
<keyword evidence="1" id="KW-0677">Repeat</keyword>
<dbReference type="GeneID" id="106182015"/>
<evidence type="ECO:0000313" key="7">
    <source>
        <dbReference type="RefSeq" id="XP_013422079.1"/>
    </source>
</evidence>
<accession>A0A1S3KIP5</accession>
<reference evidence="4 5" key="1">
    <citation type="submission" date="2025-04" db="UniProtKB">
        <authorList>
            <consortium name="RefSeq"/>
        </authorList>
    </citation>
    <scope>IDENTIFICATION</scope>
    <source>
        <tissue evidence="4 5">Gonads</tissue>
    </source>
</reference>
<dbReference type="GO" id="GO:0061630">
    <property type="term" value="F:ubiquitin protein ligase activity"/>
    <property type="evidence" value="ECO:0007669"/>
    <property type="project" value="TreeGrafter"/>
</dbReference>
<evidence type="ECO:0000256" key="1">
    <source>
        <dbReference type="ARBA" id="ARBA00022737"/>
    </source>
</evidence>
<feature type="repeat" description="NHL" evidence="2">
    <location>
        <begin position="29"/>
        <end position="72"/>
    </location>
</feature>
<protein>
    <submittedName>
        <fullName evidence="4 5">Tripartite motif-containing protein 3</fullName>
    </submittedName>
</protein>
<dbReference type="InterPro" id="IPR011042">
    <property type="entry name" value="6-blade_b-propeller_TolB-like"/>
</dbReference>
<keyword evidence="3" id="KW-1185">Reference proteome</keyword>
<dbReference type="PANTHER" id="PTHR24104">
    <property type="entry name" value="E3 UBIQUITIN-PROTEIN LIGASE NHLRC1-RELATED"/>
    <property type="match status" value="1"/>
</dbReference>
<dbReference type="OrthoDB" id="10039644at2759"/>
<dbReference type="Proteomes" id="UP000085678">
    <property type="component" value="Unplaced"/>
</dbReference>
<dbReference type="OMA" id="ANHEYII"/>
<evidence type="ECO:0000256" key="2">
    <source>
        <dbReference type="PROSITE-ProRule" id="PRU00504"/>
    </source>
</evidence>
<dbReference type="RefSeq" id="XP_013422078.1">
    <property type="nucleotide sequence ID" value="XM_013566624.1"/>
</dbReference>
<feature type="repeat" description="NHL" evidence="2">
    <location>
        <begin position="232"/>
        <end position="262"/>
    </location>
</feature>
<dbReference type="InterPro" id="IPR050952">
    <property type="entry name" value="TRIM-NHL_E3_ligases"/>
</dbReference>
<dbReference type="Pfam" id="PF01436">
    <property type="entry name" value="NHL"/>
    <property type="match status" value="3"/>
</dbReference>
<feature type="repeat" description="NHL" evidence="2">
    <location>
        <begin position="169"/>
        <end position="203"/>
    </location>
</feature>
<dbReference type="RefSeq" id="XP_013422076.1">
    <property type="nucleotide sequence ID" value="XM_013566622.1"/>
</dbReference>
<dbReference type="RefSeq" id="XP_013422077.1">
    <property type="nucleotide sequence ID" value="XM_013566623.1"/>
</dbReference>
<dbReference type="GO" id="GO:0000209">
    <property type="term" value="P:protein polyubiquitination"/>
    <property type="evidence" value="ECO:0007669"/>
    <property type="project" value="TreeGrafter"/>
</dbReference>
<evidence type="ECO:0000313" key="3">
    <source>
        <dbReference type="Proteomes" id="UP000085678"/>
    </source>
</evidence>
<name>A0A1S3KIP5_LINAN</name>
<organism evidence="3 4">
    <name type="scientific">Lingula anatina</name>
    <name type="common">Brachiopod</name>
    <name type="synonym">Lingula unguis</name>
    <dbReference type="NCBI Taxonomy" id="7574"/>
    <lineage>
        <taxon>Eukaryota</taxon>
        <taxon>Metazoa</taxon>
        <taxon>Spiralia</taxon>
        <taxon>Lophotrochozoa</taxon>
        <taxon>Brachiopoda</taxon>
        <taxon>Linguliformea</taxon>
        <taxon>Lingulata</taxon>
        <taxon>Lingulida</taxon>
        <taxon>Linguloidea</taxon>
        <taxon>Lingulidae</taxon>
        <taxon>Lingula</taxon>
    </lineage>
</organism>
<dbReference type="AlphaFoldDB" id="A0A1S3KIP5"/>
<dbReference type="InterPro" id="IPR001258">
    <property type="entry name" value="NHL_repeat"/>
</dbReference>
<dbReference type="Gene3D" id="2.120.10.30">
    <property type="entry name" value="TolB, C-terminal domain"/>
    <property type="match status" value="2"/>
</dbReference>
<gene>
    <name evidence="4 5 6 7" type="primary">LOC106182015</name>
</gene>
<sequence length="310" mass="33464">MAMSGDSGSPELAAPDLTRSKNWQPAVMLKKFGRYGKENGCLRYPSGISVADNGLIYVADNRLNKVLIYDIEGSYISSFNCSGAASVTALRDGNLAIASYTGSTWLSDSCGLHVFTPDGQCVQAFKNVPAATSVAVNANHEYIIVDPVEQCISVINSHGDIVRQFNRTGRGEAKLPFALTVNSRNEIVVSDTSNNCVKVFNNLGVCLNQFGQKGKSQHMTMAIAPDGSVIRFNKPKGICVDSTDNIYVADSKNGRIQMFTPDGQHQRSILMSSPKFFRKTVAPEAVAMAPTGELLVSCVGDFTEIRVYAL</sequence>
<proteinExistence type="predicted"/>
<dbReference type="RefSeq" id="XP_013422079.1">
    <property type="nucleotide sequence ID" value="XM_013566625.1"/>
</dbReference>
<dbReference type="PROSITE" id="PS51125">
    <property type="entry name" value="NHL"/>
    <property type="match status" value="3"/>
</dbReference>
<dbReference type="PANTHER" id="PTHR24104:SF25">
    <property type="entry name" value="PROTEIN LIN-41"/>
    <property type="match status" value="1"/>
</dbReference>
<dbReference type="STRING" id="7574.A0A1S3KIP5"/>
<evidence type="ECO:0000313" key="5">
    <source>
        <dbReference type="RefSeq" id="XP_013422077.1"/>
    </source>
</evidence>
<dbReference type="CDD" id="cd05819">
    <property type="entry name" value="NHL"/>
    <property type="match status" value="1"/>
</dbReference>
<dbReference type="KEGG" id="lak:106182015"/>
<evidence type="ECO:0000313" key="4">
    <source>
        <dbReference type="RefSeq" id="XP_013422076.1"/>
    </source>
</evidence>
<dbReference type="SUPFAM" id="SSF101898">
    <property type="entry name" value="NHL repeat"/>
    <property type="match status" value="1"/>
</dbReference>